<dbReference type="AlphaFoldDB" id="A0A1V3BYE1"/>
<accession>A0A1V3BYE1</accession>
<dbReference type="Proteomes" id="UP000189004">
    <property type="component" value="Unassembled WGS sequence"/>
</dbReference>
<dbReference type="InterPro" id="IPR042001">
    <property type="entry name" value="Sortase_F"/>
</dbReference>
<evidence type="ECO:0008006" key="5">
    <source>
        <dbReference type="Google" id="ProtNLM"/>
    </source>
</evidence>
<dbReference type="InterPro" id="IPR005754">
    <property type="entry name" value="Sortase"/>
</dbReference>
<dbReference type="OrthoDB" id="525039at2"/>
<dbReference type="GO" id="GO:0016787">
    <property type="term" value="F:hydrolase activity"/>
    <property type="evidence" value="ECO:0007669"/>
    <property type="project" value="UniProtKB-KW"/>
</dbReference>
<reference evidence="4" key="1">
    <citation type="submission" date="2016-08" db="EMBL/GenBank/DDBJ databases">
        <authorList>
            <person name="Tokovenko B."/>
            <person name="Kalinowski J."/>
        </authorList>
    </citation>
    <scope>NUCLEOTIDE SEQUENCE [LARGE SCALE GENOMIC DNA]</scope>
    <source>
        <strain evidence="4">UTMC102</strain>
    </source>
</reference>
<dbReference type="SUPFAM" id="SSF63817">
    <property type="entry name" value="Sortase"/>
    <property type="match status" value="1"/>
</dbReference>
<dbReference type="Pfam" id="PF04203">
    <property type="entry name" value="Sortase"/>
    <property type="match status" value="1"/>
</dbReference>
<keyword evidence="4" id="KW-1185">Reference proteome</keyword>
<organism evidence="3 4">
    <name type="scientific">Nocardiopsis sinuspersici</name>
    <dbReference type="NCBI Taxonomy" id="501010"/>
    <lineage>
        <taxon>Bacteria</taxon>
        <taxon>Bacillati</taxon>
        <taxon>Actinomycetota</taxon>
        <taxon>Actinomycetes</taxon>
        <taxon>Streptosporangiales</taxon>
        <taxon>Nocardiopsidaceae</taxon>
        <taxon>Nocardiopsis</taxon>
    </lineage>
</organism>
<dbReference type="Gene3D" id="2.40.260.10">
    <property type="entry name" value="Sortase"/>
    <property type="match status" value="1"/>
</dbReference>
<dbReference type="InterPro" id="IPR023365">
    <property type="entry name" value="Sortase_dom-sf"/>
</dbReference>
<proteinExistence type="predicted"/>
<dbReference type="STRING" id="501010.NOSIN_06330"/>
<dbReference type="RefSeq" id="WP_077689847.1">
    <property type="nucleotide sequence ID" value="NZ_MCOK01000001.1"/>
</dbReference>
<comment type="caution">
    <text evidence="3">The sequence shown here is derived from an EMBL/GenBank/DDBJ whole genome shotgun (WGS) entry which is preliminary data.</text>
</comment>
<dbReference type="CDD" id="cd05829">
    <property type="entry name" value="Sortase_F"/>
    <property type="match status" value="1"/>
</dbReference>
<dbReference type="EMBL" id="MCOK01000001">
    <property type="protein sequence ID" value="OOC53468.1"/>
    <property type="molecule type" value="Genomic_DNA"/>
</dbReference>
<feature type="region of interest" description="Disordered" evidence="2">
    <location>
        <begin position="39"/>
        <end position="80"/>
    </location>
</feature>
<evidence type="ECO:0000313" key="4">
    <source>
        <dbReference type="Proteomes" id="UP000189004"/>
    </source>
</evidence>
<sequence length="229" mass="24005">MSAERPRAGDGRRRGSAAAIAVAATTGALLIAFALTTGQDEAPAPPGHSAQSQRSTGDGPEVARTSPPSPRAHARSLPHSAPVGLEIEAIGVDVDDVVRLGLEPDGEIEAPQDYDAVGWYEHGPSPGQSGPAVIGGHVDSRTAPAVFYRLGELQPGDTVRVERADETTVGFTVYAVEQHPKDDFPTERVYGPTGGGPELRLITCGGRFDEATRSYRSNTVIYAELAPQS</sequence>
<evidence type="ECO:0000256" key="2">
    <source>
        <dbReference type="SAM" id="MobiDB-lite"/>
    </source>
</evidence>
<gene>
    <name evidence="3" type="ORF">NOSIN_06330</name>
</gene>
<evidence type="ECO:0000256" key="1">
    <source>
        <dbReference type="ARBA" id="ARBA00022801"/>
    </source>
</evidence>
<name>A0A1V3BYE1_9ACTN</name>
<keyword evidence="1" id="KW-0378">Hydrolase</keyword>
<dbReference type="NCBIfam" id="NF033748">
    <property type="entry name" value="class_F_sortase"/>
    <property type="match status" value="1"/>
</dbReference>
<protein>
    <recommendedName>
        <fullName evidence="5">Class F sortase</fullName>
    </recommendedName>
</protein>
<evidence type="ECO:0000313" key="3">
    <source>
        <dbReference type="EMBL" id="OOC53468.1"/>
    </source>
</evidence>